<dbReference type="PANTHER" id="PTHR24012">
    <property type="entry name" value="RNA BINDING PROTEIN"/>
    <property type="match status" value="1"/>
</dbReference>
<evidence type="ECO:0000256" key="1">
    <source>
        <dbReference type="ARBA" id="ARBA00022884"/>
    </source>
</evidence>
<feature type="region of interest" description="Disordered" evidence="2">
    <location>
        <begin position="424"/>
        <end position="493"/>
    </location>
</feature>
<sequence>MAPTDSRLPPCGNTFLNLGPTFTALSLSRSHSFSGYIPYKFAERVIQKPSVQASRSQSTWESTGSGARRMGASDCGSDSSGACNFRGSSQHLSPKHSEASTRQPSTDLDLSPSGKAAKKGQDQRKATQQAAVNPCKAQVCKAKMLKYPTLLASRTPGFVDGNPSTPLRSSSRGRLNKGWLEQATPAPVKAKLAGGTQAAANASKHVSTARACAAGQLEQKSSVQQEITTLMIRNLPLHVNQRTFLGELMQGQFHGKFNFCYAPTCFNTWMGKGYAFVNFDKASDAELFRQQWDRTQKFNMESHAPVLSVASAVVQGLEATVSSIKNPSLRPFVRDEATPAGASARLLMPAVNSTDFMGRAEVGDQEKEIASCDLGCNHFTTPLQHSSGNTFLNLGPTFTALSQSRSHSFSGYIPYKFAERVIQKPSVQASRSQSTWESTGSGARRMGASECDSDSSGACNFRGSSQHLSPKHSEASTRQPSTDLDLSPSGKAAKAKGQVCKAKMLKYPTLLASRTPGYVDGNPSTPLRSSSRGRLSKGWLEQATPAPVKAKLAPTGQLEQKSSVQQEITTLMIRNLPLHVNQRTFLGELMQGQFHGKFNFCYAPTCFNTWMGKGYAFVNFDKASDAELFRQQWDRTQKFNMESQAPVLSVASAVVQGLEATVSSLVTAKMARIKNPSLRPFVRDEATPVGASARLLMPAVNSTVA</sequence>
<feature type="domain" description="Mei2-like C-terminal RNA recognition motif" evidence="3">
    <location>
        <begin position="228"/>
        <end position="323"/>
    </location>
</feature>
<dbReference type="Proteomes" id="UP000626109">
    <property type="component" value="Unassembled WGS sequence"/>
</dbReference>
<proteinExistence type="predicted"/>
<feature type="region of interest" description="Disordered" evidence="2">
    <location>
        <begin position="48"/>
        <end position="133"/>
    </location>
</feature>
<name>A0A813LT80_POLGL</name>
<evidence type="ECO:0000259" key="3">
    <source>
        <dbReference type="Pfam" id="PF04059"/>
    </source>
</evidence>
<evidence type="ECO:0000256" key="2">
    <source>
        <dbReference type="SAM" id="MobiDB-lite"/>
    </source>
</evidence>
<dbReference type="InterPro" id="IPR035979">
    <property type="entry name" value="RBD_domain_sf"/>
</dbReference>
<feature type="compositionally biased region" description="Polar residues" evidence="2">
    <location>
        <begin position="49"/>
        <end position="65"/>
    </location>
</feature>
<evidence type="ECO:0000313" key="5">
    <source>
        <dbReference type="Proteomes" id="UP000626109"/>
    </source>
</evidence>
<dbReference type="EMBL" id="CAJNNW010037335">
    <property type="protein sequence ID" value="CAE8740932.1"/>
    <property type="molecule type" value="Genomic_DNA"/>
</dbReference>
<feature type="domain" description="Mei2-like C-terminal RNA recognition motif" evidence="3">
    <location>
        <begin position="569"/>
        <end position="663"/>
    </location>
</feature>
<protein>
    <recommendedName>
        <fullName evidence="3">Mei2-like C-terminal RNA recognition motif domain-containing protein</fullName>
    </recommendedName>
</protein>
<organism evidence="4 5">
    <name type="scientific">Polarella glacialis</name>
    <name type="common">Dinoflagellate</name>
    <dbReference type="NCBI Taxonomy" id="89957"/>
    <lineage>
        <taxon>Eukaryota</taxon>
        <taxon>Sar</taxon>
        <taxon>Alveolata</taxon>
        <taxon>Dinophyceae</taxon>
        <taxon>Suessiales</taxon>
        <taxon>Suessiaceae</taxon>
        <taxon>Polarella</taxon>
    </lineage>
</organism>
<comment type="caution">
    <text evidence="4">The sequence shown here is derived from an EMBL/GenBank/DDBJ whole genome shotgun (WGS) entry which is preliminary data.</text>
</comment>
<keyword evidence="1" id="KW-0694">RNA-binding</keyword>
<dbReference type="AlphaFoldDB" id="A0A813LT80"/>
<feature type="compositionally biased region" description="Low complexity" evidence="2">
    <location>
        <begin position="72"/>
        <end position="83"/>
    </location>
</feature>
<accession>A0A813LT80</accession>
<feature type="compositionally biased region" description="Polar residues" evidence="2">
    <location>
        <begin position="425"/>
        <end position="441"/>
    </location>
</feature>
<evidence type="ECO:0000313" key="4">
    <source>
        <dbReference type="EMBL" id="CAE8740932.1"/>
    </source>
</evidence>
<gene>
    <name evidence="4" type="ORF">PGLA2088_LOCUS50233</name>
</gene>
<dbReference type="InterPro" id="IPR012677">
    <property type="entry name" value="Nucleotide-bd_a/b_plait_sf"/>
</dbReference>
<reference evidence="4" key="1">
    <citation type="submission" date="2021-02" db="EMBL/GenBank/DDBJ databases">
        <authorList>
            <person name="Dougan E. K."/>
            <person name="Rhodes N."/>
            <person name="Thang M."/>
            <person name="Chan C."/>
        </authorList>
    </citation>
    <scope>NUCLEOTIDE SEQUENCE</scope>
</reference>
<feature type="compositionally biased region" description="Polar residues" evidence="2">
    <location>
        <begin position="454"/>
        <end position="468"/>
    </location>
</feature>
<dbReference type="Gene3D" id="3.30.70.330">
    <property type="match status" value="2"/>
</dbReference>
<dbReference type="InterPro" id="IPR007201">
    <property type="entry name" value="Mei2-like_Rrm_C"/>
</dbReference>
<dbReference type="Pfam" id="PF04059">
    <property type="entry name" value="RRM_2"/>
    <property type="match status" value="2"/>
</dbReference>
<dbReference type="SUPFAM" id="SSF54928">
    <property type="entry name" value="RNA-binding domain, RBD"/>
    <property type="match status" value="2"/>
</dbReference>
<dbReference type="GO" id="GO:0003723">
    <property type="term" value="F:RNA binding"/>
    <property type="evidence" value="ECO:0007669"/>
    <property type="project" value="UniProtKB-KW"/>
</dbReference>